<sequence>MDDRIDLPPVRLVVEQCRRLCVTCRARRARVATPPRLAGAAATPFGPRPHTEISYLKTFQAFSFERLQAMLLELVGPLLSQGGPSNMIRRAQRRSAEDLGAALVLLRPGFVMASEEL</sequence>
<reference evidence="1 2" key="1">
    <citation type="journal article" date="2023" name="PLoS ONE">
        <title>Complete genome assembly of Hawai'i environmental nontuberculous mycobacteria reveals unexpected co-isolation with methylobacteria.</title>
        <authorList>
            <person name="Hendrix J."/>
            <person name="Epperson L.E."/>
            <person name="Tong E.I."/>
            <person name="Chan Y.L."/>
            <person name="Hasan N.A."/>
            <person name="Dawrs S.N."/>
            <person name="Norton G.J."/>
            <person name="Virdi R."/>
            <person name="Crooks J.L."/>
            <person name="Chan E.D."/>
            <person name="Honda J.R."/>
            <person name="Strong M."/>
        </authorList>
    </citation>
    <scope>NUCLEOTIDE SEQUENCE [LARGE SCALE GENOMIC DNA]</scope>
    <source>
        <strain evidence="1 2">NJH_HI04-1</strain>
    </source>
</reference>
<evidence type="ECO:0000313" key="2">
    <source>
        <dbReference type="Proteomes" id="UP001407347"/>
    </source>
</evidence>
<gene>
    <name evidence="1" type="ORF">PUR29_35310</name>
</gene>
<dbReference type="RefSeq" id="WP_298963761.1">
    <property type="nucleotide sequence ID" value="NZ_JAQYXP010000007.1"/>
</dbReference>
<keyword evidence="2" id="KW-1185">Reference proteome</keyword>
<comment type="caution">
    <text evidence="1">The sequence shown here is derived from an EMBL/GenBank/DDBJ whole genome shotgun (WGS) entry which is preliminary data.</text>
</comment>
<protein>
    <submittedName>
        <fullName evidence="1">Uncharacterized protein</fullName>
    </submittedName>
</protein>
<proteinExistence type="predicted"/>
<dbReference type="Proteomes" id="UP001407347">
    <property type="component" value="Unassembled WGS sequence"/>
</dbReference>
<dbReference type="EMBL" id="JAQYXP010000007">
    <property type="protein sequence ID" value="MEN3238708.1"/>
    <property type="molecule type" value="Genomic_DNA"/>
</dbReference>
<organism evidence="1 2">
    <name type="scientific">Methylobacterium ajmalii</name>
    <dbReference type="NCBI Taxonomy" id="2738439"/>
    <lineage>
        <taxon>Bacteria</taxon>
        <taxon>Pseudomonadati</taxon>
        <taxon>Pseudomonadota</taxon>
        <taxon>Alphaproteobacteria</taxon>
        <taxon>Hyphomicrobiales</taxon>
        <taxon>Methylobacteriaceae</taxon>
        <taxon>Methylobacterium</taxon>
    </lineage>
</organism>
<accession>A0ABV0A4H4</accession>
<evidence type="ECO:0000313" key="1">
    <source>
        <dbReference type="EMBL" id="MEN3238708.1"/>
    </source>
</evidence>
<name>A0ABV0A4H4_9HYPH</name>